<organismHost>
    <name type="scientific">Lolium perenne</name>
    <name type="common">Perennial ryegrass</name>
    <dbReference type="NCBI Taxonomy" id="4522"/>
</organismHost>
<evidence type="ECO:0000313" key="1">
    <source>
        <dbReference type="EMBL" id="CDS14836.1"/>
    </source>
</evidence>
<name>A0A077X514_MRDV</name>
<organismHost>
    <name type="scientific">Digitaria sanguinalis</name>
    <dbReference type="NCBI Taxonomy" id="121769"/>
</organismHost>
<organism evidence="1 2">
    <name type="scientific">Maize rough dwarf virus</name>
    <name type="common">MRDV</name>
    <dbReference type="NCBI Taxonomy" id="10989"/>
    <lineage>
        <taxon>Viruses</taxon>
        <taxon>Riboviria</taxon>
        <taxon>Orthornavirae</taxon>
        <taxon>Duplornaviricota</taxon>
        <taxon>Resentoviricetes</taxon>
        <taxon>Reovirales</taxon>
        <taxon>Spinareoviridae</taxon>
        <taxon>Fijivirus</taxon>
        <taxon>Fijivirus zeae</taxon>
    </lineage>
</organism>
<organismHost>
    <name type="scientific">Echinochloa crus-galli</name>
    <name type="common">Barnyard grass</name>
    <name type="synonym">Panicum crus-galli</name>
    <dbReference type="NCBI Taxonomy" id="90397"/>
</organismHost>
<organismHost>
    <name type="scientific">Avena sativa</name>
    <name type="common">Oat</name>
    <dbReference type="NCBI Taxonomy" id="4498"/>
</organismHost>
<evidence type="ECO:0000313" key="2">
    <source>
        <dbReference type="Proteomes" id="UP000134581"/>
    </source>
</evidence>
<organismHost>
    <name type="scientific">Triticum aestivum</name>
    <name type="common">Wheat</name>
    <dbReference type="NCBI Taxonomy" id="4565"/>
</organismHost>
<proteinExistence type="predicted"/>
<reference evidence="1 2" key="1">
    <citation type="journal article" date="2015" name="Ann. Appl. Biol.">
        <title>Understanding the epidemiological factors that intensify the incidence of maize rough dwarf disease in Spain.</title>
        <authorList>
            <person name="Achon M.A."/>
            <person name="Serrano L."/>
            <person name="Sabater J."/>
            <person name="Porta C."/>
        </authorList>
    </citation>
    <scope>NUCLEOTIDE SEQUENCE [LARGE SCALE GENOMIC DNA]</scope>
    <source>
        <strain evidence="1">LSP</strain>
    </source>
</reference>
<protein>
    <recommendedName>
        <fullName evidence="3">Nonstructural protein P5-2</fullName>
    </recommendedName>
</protein>
<evidence type="ECO:0008006" key="3">
    <source>
        <dbReference type="Google" id="ProtNLM"/>
    </source>
</evidence>
<dbReference type="Proteomes" id="UP000134581">
    <property type="component" value="Genome"/>
</dbReference>
<gene>
    <name evidence="1" type="primary">P5-2</name>
</gene>
<organismHost>
    <name type="scientific">Hordeum vulgare</name>
    <name type="common">Barley</name>
    <dbReference type="NCBI Taxonomy" id="4513"/>
</organismHost>
<organismHost>
    <name type="scientific">Cynodon dactylon</name>
    <name type="common">Bermuda grass</name>
    <name type="synonym">Panicum dactylon</name>
    <dbReference type="NCBI Taxonomy" id="28909"/>
</organismHost>
<sequence>MRKAPLHAVLIEVSLFVPTYDPLDQTISMTKFPLVSQKSKTECSHQRKCVCLILSETLADWELTTTTVTCQMLSHQERNCTTIIPVRFDSEISDILSLVNILDVRHVATITELASNFPCVNWDIMRQQLKRYDPTQLLVNLEQNFNHLQRDDRLLFNSCYNYPKSHILNRILNTKKDVIPFIFKYHDDFNSKIMSEISVNGSSAYSNHVFEKTNIIKTLLFGSTLGVMLHL</sequence>
<organismHost>
    <name type="scientific">Setaria verticillata</name>
    <dbReference type="NCBI Taxonomy" id="149379"/>
</organismHost>
<dbReference type="EMBL" id="LK392343">
    <property type="protein sequence ID" value="CDS14836.1"/>
    <property type="molecule type" value="Genomic_RNA"/>
</dbReference>
<organismHost>
    <name type="scientific">Zea mays</name>
    <name type="common">Maize</name>
    <dbReference type="NCBI Taxonomy" id="4577"/>
</organismHost>
<accession>A0A077X514</accession>